<dbReference type="InterPro" id="IPR052050">
    <property type="entry name" value="SecEffector_AnkRepeat"/>
</dbReference>
<proteinExistence type="predicted"/>
<dbReference type="AlphaFoldDB" id="A0A1V9ZWI8"/>
<comment type="caution">
    <text evidence="1">The sequence shown here is derived from an EMBL/GenBank/DDBJ whole genome shotgun (WGS) entry which is preliminary data.</text>
</comment>
<dbReference type="Proteomes" id="UP000243217">
    <property type="component" value="Unassembled WGS sequence"/>
</dbReference>
<accession>A0A1V9ZWI8</accession>
<dbReference type="PANTHER" id="PTHR46586:SF3">
    <property type="entry name" value="ANKYRIN REPEAT-CONTAINING PROTEIN"/>
    <property type="match status" value="1"/>
</dbReference>
<dbReference type="InterPro" id="IPR036770">
    <property type="entry name" value="Ankyrin_rpt-contain_sf"/>
</dbReference>
<reference evidence="1 2" key="1">
    <citation type="journal article" date="2014" name="Genome Biol. Evol.">
        <title>The secreted proteins of Achlya hypogyna and Thraustotheca clavata identify the ancestral oomycete secretome and reveal gene acquisitions by horizontal gene transfer.</title>
        <authorList>
            <person name="Misner I."/>
            <person name="Blouin N."/>
            <person name="Leonard G."/>
            <person name="Richards T.A."/>
            <person name="Lane C.E."/>
        </authorList>
    </citation>
    <scope>NUCLEOTIDE SEQUENCE [LARGE SCALE GENOMIC DNA]</scope>
    <source>
        <strain evidence="1 2">ATCC 34112</strain>
    </source>
</reference>
<organism evidence="1 2">
    <name type="scientific">Thraustotheca clavata</name>
    <dbReference type="NCBI Taxonomy" id="74557"/>
    <lineage>
        <taxon>Eukaryota</taxon>
        <taxon>Sar</taxon>
        <taxon>Stramenopiles</taxon>
        <taxon>Oomycota</taxon>
        <taxon>Saprolegniomycetes</taxon>
        <taxon>Saprolegniales</taxon>
        <taxon>Achlyaceae</taxon>
        <taxon>Thraustotheca</taxon>
    </lineage>
</organism>
<evidence type="ECO:0000313" key="1">
    <source>
        <dbReference type="EMBL" id="OQS02339.1"/>
    </source>
</evidence>
<evidence type="ECO:0000313" key="2">
    <source>
        <dbReference type="Proteomes" id="UP000243217"/>
    </source>
</evidence>
<dbReference type="PANTHER" id="PTHR46586">
    <property type="entry name" value="ANKYRIN REPEAT-CONTAINING PROTEIN"/>
    <property type="match status" value="1"/>
</dbReference>
<dbReference type="Gene3D" id="1.25.40.20">
    <property type="entry name" value="Ankyrin repeat-containing domain"/>
    <property type="match status" value="1"/>
</dbReference>
<evidence type="ECO:0008006" key="3">
    <source>
        <dbReference type="Google" id="ProtNLM"/>
    </source>
</evidence>
<protein>
    <recommendedName>
        <fullName evidence="3">Ankyrin repeat</fullName>
    </recommendedName>
</protein>
<dbReference type="SUPFAM" id="SSF48403">
    <property type="entry name" value="Ankyrin repeat"/>
    <property type="match status" value="1"/>
</dbReference>
<gene>
    <name evidence="1" type="ORF">THRCLA_05276</name>
</gene>
<dbReference type="OrthoDB" id="94804at2759"/>
<sequence>MDGATTYGHLEMVEFLNENRTQGYTSKALKGAIYNGYAEVVEYLLSHRIEECAPAIINLPYYYGISCHRAVDKKIISVYCVA</sequence>
<keyword evidence="2" id="KW-1185">Reference proteome</keyword>
<name>A0A1V9ZWI8_9STRA</name>
<dbReference type="EMBL" id="JNBS01001148">
    <property type="protein sequence ID" value="OQS02339.1"/>
    <property type="molecule type" value="Genomic_DNA"/>
</dbReference>